<organism evidence="11 12">
    <name type="scientific">Mycena metata</name>
    <dbReference type="NCBI Taxonomy" id="1033252"/>
    <lineage>
        <taxon>Eukaryota</taxon>
        <taxon>Fungi</taxon>
        <taxon>Dikarya</taxon>
        <taxon>Basidiomycota</taxon>
        <taxon>Agaricomycotina</taxon>
        <taxon>Agaricomycetes</taxon>
        <taxon>Agaricomycetidae</taxon>
        <taxon>Agaricales</taxon>
        <taxon>Marasmiineae</taxon>
        <taxon>Mycenaceae</taxon>
        <taxon>Mycena</taxon>
    </lineage>
</organism>
<gene>
    <name evidence="11" type="ORF">B0H16DRAFT_1807923</name>
</gene>
<keyword evidence="8 9" id="KW-0472">Membrane</keyword>
<dbReference type="InterPro" id="IPR027005">
    <property type="entry name" value="PMT-like"/>
</dbReference>
<evidence type="ECO:0000256" key="1">
    <source>
        <dbReference type="ARBA" id="ARBA00004127"/>
    </source>
</evidence>
<dbReference type="Proteomes" id="UP001215598">
    <property type="component" value="Unassembled WGS sequence"/>
</dbReference>
<dbReference type="AlphaFoldDB" id="A0AAD7H7P2"/>
<keyword evidence="7 9" id="KW-1133">Transmembrane helix</keyword>
<dbReference type="InterPro" id="IPR003342">
    <property type="entry name" value="ArnT-like_N"/>
</dbReference>
<comment type="similarity">
    <text evidence="3">Belongs to the glycosyltransferase 39 family.</text>
</comment>
<dbReference type="EMBL" id="JARKIB010000325">
    <property type="protein sequence ID" value="KAJ7714436.1"/>
    <property type="molecule type" value="Genomic_DNA"/>
</dbReference>
<evidence type="ECO:0000256" key="5">
    <source>
        <dbReference type="ARBA" id="ARBA00022679"/>
    </source>
</evidence>
<evidence type="ECO:0000256" key="2">
    <source>
        <dbReference type="ARBA" id="ARBA00004922"/>
    </source>
</evidence>
<proteinExistence type="inferred from homology"/>
<dbReference type="PANTHER" id="PTHR10050">
    <property type="entry name" value="DOLICHYL-PHOSPHATE-MANNOSE--PROTEIN MANNOSYLTRANSFERASE"/>
    <property type="match status" value="1"/>
</dbReference>
<dbReference type="GO" id="GO:0005783">
    <property type="term" value="C:endoplasmic reticulum"/>
    <property type="evidence" value="ECO:0007669"/>
    <property type="project" value="TreeGrafter"/>
</dbReference>
<evidence type="ECO:0000313" key="11">
    <source>
        <dbReference type="EMBL" id="KAJ7714436.1"/>
    </source>
</evidence>
<comment type="caution">
    <text evidence="11">The sequence shown here is derived from an EMBL/GenBank/DDBJ whole genome shotgun (WGS) entry which is preliminary data.</text>
</comment>
<evidence type="ECO:0000256" key="4">
    <source>
        <dbReference type="ARBA" id="ARBA00022676"/>
    </source>
</evidence>
<keyword evidence="12" id="KW-1185">Reference proteome</keyword>
<feature type="transmembrane region" description="Helical" evidence="9">
    <location>
        <begin position="254"/>
        <end position="276"/>
    </location>
</feature>
<protein>
    <submittedName>
        <fullName evidence="11">Dolichyl-phosphate-mannose-protein mannosyltransferase-domain-containing protein</fullName>
    </submittedName>
</protein>
<dbReference type="Pfam" id="PF02366">
    <property type="entry name" value="PMT"/>
    <property type="match status" value="2"/>
</dbReference>
<keyword evidence="6 9" id="KW-0812">Transmembrane</keyword>
<feature type="domain" description="ArnT-like N-terminal" evidence="10">
    <location>
        <begin position="44"/>
        <end position="94"/>
    </location>
</feature>
<keyword evidence="4 11" id="KW-0328">Glycosyltransferase</keyword>
<comment type="pathway">
    <text evidence="2">Protein modification; protein glycosylation.</text>
</comment>
<evidence type="ECO:0000313" key="12">
    <source>
        <dbReference type="Proteomes" id="UP001215598"/>
    </source>
</evidence>
<keyword evidence="5" id="KW-0808">Transferase</keyword>
<evidence type="ECO:0000256" key="6">
    <source>
        <dbReference type="ARBA" id="ARBA00022692"/>
    </source>
</evidence>
<sequence length="344" mass="38558">MQMSVDSQRAAASKGLNISSSEWKLLVSLRCPFVLSLQTRERCVHFGKFASKYIETQYFVDVHPSLAKLLITLAAFIFGHDGNFELKDIESKWSSYYSMGVDYGAVGLEDGGTGQNGPELSDTVSRFTSTIVLKWFFWTRLYDDSHFRGIDWCGVTTALLAPLFIAFLHSPLIFFTALSIFFWVEFCSEDKEGASTESWWALLLMSSLSLGAVASCKWLRFFTVATIALSTIAQLWALLGDLRISPHVFMRNSVARVLCLIVAPIIFYMGMFHFHFMSFDDSGDGDRLSSEFQHTSGGRGMFDIFTDAALGSEIAILYVNTQSRYLQSRMHNYPGASKCGEQAC</sequence>
<feature type="domain" description="ArnT-like N-terminal" evidence="10">
    <location>
        <begin position="165"/>
        <end position="278"/>
    </location>
</feature>
<evidence type="ECO:0000256" key="3">
    <source>
        <dbReference type="ARBA" id="ARBA00007222"/>
    </source>
</evidence>
<name>A0AAD7H7P2_9AGAR</name>
<evidence type="ECO:0000259" key="10">
    <source>
        <dbReference type="Pfam" id="PF02366"/>
    </source>
</evidence>
<evidence type="ECO:0000256" key="9">
    <source>
        <dbReference type="SAM" id="Phobius"/>
    </source>
</evidence>
<accession>A0AAD7H7P2</accession>
<reference evidence="11" key="1">
    <citation type="submission" date="2023-03" db="EMBL/GenBank/DDBJ databases">
        <title>Massive genome expansion in bonnet fungi (Mycena s.s.) driven by repeated elements and novel gene families across ecological guilds.</title>
        <authorList>
            <consortium name="Lawrence Berkeley National Laboratory"/>
            <person name="Harder C.B."/>
            <person name="Miyauchi S."/>
            <person name="Viragh M."/>
            <person name="Kuo A."/>
            <person name="Thoen E."/>
            <person name="Andreopoulos B."/>
            <person name="Lu D."/>
            <person name="Skrede I."/>
            <person name="Drula E."/>
            <person name="Henrissat B."/>
            <person name="Morin E."/>
            <person name="Kohler A."/>
            <person name="Barry K."/>
            <person name="LaButti K."/>
            <person name="Morin E."/>
            <person name="Salamov A."/>
            <person name="Lipzen A."/>
            <person name="Mereny Z."/>
            <person name="Hegedus B."/>
            <person name="Baldrian P."/>
            <person name="Stursova M."/>
            <person name="Weitz H."/>
            <person name="Taylor A."/>
            <person name="Grigoriev I.V."/>
            <person name="Nagy L.G."/>
            <person name="Martin F."/>
            <person name="Kauserud H."/>
        </authorList>
    </citation>
    <scope>NUCLEOTIDE SEQUENCE</scope>
    <source>
        <strain evidence="11">CBHHK182m</strain>
    </source>
</reference>
<feature type="transmembrane region" description="Helical" evidence="9">
    <location>
        <begin position="163"/>
        <end position="186"/>
    </location>
</feature>
<dbReference type="GO" id="GO:0016020">
    <property type="term" value="C:membrane"/>
    <property type="evidence" value="ECO:0007669"/>
    <property type="project" value="InterPro"/>
</dbReference>
<evidence type="ECO:0000256" key="8">
    <source>
        <dbReference type="ARBA" id="ARBA00023136"/>
    </source>
</evidence>
<dbReference type="GO" id="GO:0004169">
    <property type="term" value="F:dolichyl-phosphate-mannose-protein mannosyltransferase activity"/>
    <property type="evidence" value="ECO:0007669"/>
    <property type="project" value="TreeGrafter"/>
</dbReference>
<feature type="transmembrane region" description="Helical" evidence="9">
    <location>
        <begin position="221"/>
        <end position="242"/>
    </location>
</feature>
<dbReference type="PANTHER" id="PTHR10050:SF50">
    <property type="entry name" value="DOLICHYL-PHOSPHATE-MANNOSE--PROTEIN MANNOSYLTRANSFERASE 1-RELATED"/>
    <property type="match status" value="1"/>
</dbReference>
<comment type="subcellular location">
    <subcellularLocation>
        <location evidence="1">Endomembrane system</location>
        <topology evidence="1">Multi-pass membrane protein</topology>
    </subcellularLocation>
</comment>
<evidence type="ECO:0000256" key="7">
    <source>
        <dbReference type="ARBA" id="ARBA00022989"/>
    </source>
</evidence>